<protein>
    <recommendedName>
        <fullName evidence="4">DUF541 domain-containing protein</fullName>
    </recommendedName>
</protein>
<evidence type="ECO:0000313" key="3">
    <source>
        <dbReference type="Proteomes" id="UP000177457"/>
    </source>
</evidence>
<dbReference type="Gene3D" id="3.30.110.170">
    <property type="entry name" value="Protein of unknown function (DUF541), domain 1"/>
    <property type="match status" value="1"/>
</dbReference>
<dbReference type="AlphaFoldDB" id="A0A1F6MFW0"/>
<dbReference type="PANTHER" id="PTHR34387:SF1">
    <property type="entry name" value="PERIPLASMIC IMMUNOGENIC PROTEIN"/>
    <property type="match status" value="1"/>
</dbReference>
<dbReference type="STRING" id="1798683.A3C90_01625"/>
<evidence type="ECO:0000256" key="1">
    <source>
        <dbReference type="SAM" id="Phobius"/>
    </source>
</evidence>
<dbReference type="Proteomes" id="UP000177457">
    <property type="component" value="Unassembled WGS sequence"/>
</dbReference>
<evidence type="ECO:0008006" key="4">
    <source>
        <dbReference type="Google" id="ProtNLM"/>
    </source>
</evidence>
<dbReference type="GO" id="GO:0006974">
    <property type="term" value="P:DNA damage response"/>
    <property type="evidence" value="ECO:0007669"/>
    <property type="project" value="TreeGrafter"/>
</dbReference>
<reference evidence="2 3" key="1">
    <citation type="journal article" date="2016" name="Nat. Commun.">
        <title>Thousands of microbial genomes shed light on interconnected biogeochemical processes in an aquifer system.</title>
        <authorList>
            <person name="Anantharaman K."/>
            <person name="Brown C.T."/>
            <person name="Hug L.A."/>
            <person name="Sharon I."/>
            <person name="Castelle C.J."/>
            <person name="Probst A.J."/>
            <person name="Thomas B.C."/>
            <person name="Singh A."/>
            <person name="Wilkins M.J."/>
            <person name="Karaoz U."/>
            <person name="Brodie E.L."/>
            <person name="Williams K.H."/>
            <person name="Hubbard S.S."/>
            <person name="Banfield J.F."/>
        </authorList>
    </citation>
    <scope>NUCLEOTIDE SEQUENCE [LARGE SCALE GENOMIC DNA]</scope>
</reference>
<dbReference type="Gene3D" id="3.30.70.2970">
    <property type="entry name" value="Protein of unknown function (DUF541), domain 2"/>
    <property type="match status" value="1"/>
</dbReference>
<dbReference type="InterPro" id="IPR007497">
    <property type="entry name" value="SIMPL/DUF541"/>
</dbReference>
<keyword evidence="1" id="KW-0472">Membrane</keyword>
<dbReference type="PANTHER" id="PTHR34387">
    <property type="entry name" value="SLR1258 PROTEIN"/>
    <property type="match status" value="1"/>
</dbReference>
<name>A0A1F6MFW0_9BACT</name>
<accession>A0A1F6MFW0</accession>
<evidence type="ECO:0000313" key="2">
    <source>
        <dbReference type="EMBL" id="OGH70542.1"/>
    </source>
</evidence>
<comment type="caution">
    <text evidence="2">The sequence shown here is derived from an EMBL/GenBank/DDBJ whole genome shotgun (WGS) entry which is preliminary data.</text>
</comment>
<feature type="transmembrane region" description="Helical" evidence="1">
    <location>
        <begin position="34"/>
        <end position="54"/>
    </location>
</feature>
<proteinExistence type="predicted"/>
<organism evidence="2 3">
    <name type="scientific">Candidatus Magasanikbacteria bacterium RIFCSPHIGHO2_02_FULL_51_14</name>
    <dbReference type="NCBI Taxonomy" id="1798683"/>
    <lineage>
        <taxon>Bacteria</taxon>
        <taxon>Candidatus Magasanikiibacteriota</taxon>
    </lineage>
</organism>
<keyword evidence="1" id="KW-0812">Transmembrane</keyword>
<dbReference type="Pfam" id="PF04402">
    <property type="entry name" value="SIMPL"/>
    <property type="match status" value="1"/>
</dbReference>
<keyword evidence="1" id="KW-1133">Transmembrane helix</keyword>
<dbReference type="InterPro" id="IPR052022">
    <property type="entry name" value="26kDa_periplasmic_antigen"/>
</dbReference>
<sequence length="277" mass="29854">MPNGSSKQPQAQRLSKEETRALTGRYLGEFGKKLFVVLAGILLVYTIVWMATLIQNNIAKKEFIGQADRQQRTILIEATGKATVVPDVATVSMGMTAEGTTPQEAQQKNTAVMNTLVARLKALGIDAKDIQTSNYSLYQWYDYTPDGGSVFKGYKVSQNVTVKIREVGKAGDVLALSGEAGATDVSGIQFTVDEPEAYEAEARAQALEKVFQKARTLAGTLGVQLVEIVAYNEFSGGPVYPLYREAAYGLESGGPAPTIEPGSAEVTLNVSVTFEIR</sequence>
<dbReference type="EMBL" id="MFQE01000045">
    <property type="protein sequence ID" value="OGH70542.1"/>
    <property type="molecule type" value="Genomic_DNA"/>
</dbReference>
<gene>
    <name evidence="2" type="ORF">A3C90_01625</name>
</gene>